<sequence>MKKLTLLLAAGAGYVLGTRAGRERYEQIKKAVTRVKDDPRVQEKAHQAADLAKEKAQAAAPVVKDKVATAAGTVSDKVTPGNHRSDLEDQLNPDNVALQDNPYPQGDLP</sequence>
<dbReference type="RefSeq" id="WP_175539696.1">
    <property type="nucleotide sequence ID" value="NZ_FNRT01000002.1"/>
</dbReference>
<reference evidence="3" key="1">
    <citation type="submission" date="2016-10" db="EMBL/GenBank/DDBJ databases">
        <authorList>
            <person name="Varghese N."/>
            <person name="Submissions S."/>
        </authorList>
    </citation>
    <scope>NUCLEOTIDE SEQUENCE [LARGE SCALE GENOMIC DNA]</scope>
    <source>
        <strain evidence="3">DSM 22017</strain>
    </source>
</reference>
<evidence type="ECO:0000256" key="1">
    <source>
        <dbReference type="SAM" id="MobiDB-lite"/>
    </source>
</evidence>
<dbReference type="STRING" id="402596.SAMN04489844_3130"/>
<evidence type="ECO:0008006" key="4">
    <source>
        <dbReference type="Google" id="ProtNLM"/>
    </source>
</evidence>
<evidence type="ECO:0000313" key="2">
    <source>
        <dbReference type="EMBL" id="SEC85869.1"/>
    </source>
</evidence>
<dbReference type="Proteomes" id="UP000198742">
    <property type="component" value="Unassembled WGS sequence"/>
</dbReference>
<dbReference type="EMBL" id="FNRT01000002">
    <property type="protein sequence ID" value="SEC85869.1"/>
    <property type="molecule type" value="Genomic_DNA"/>
</dbReference>
<protein>
    <recommendedName>
        <fullName evidence="4">YtxH-like protein</fullName>
    </recommendedName>
</protein>
<dbReference type="AlphaFoldDB" id="A0A1H4VXL0"/>
<name>A0A1H4VXL0_9ACTN</name>
<organism evidence="2 3">
    <name type="scientific">Nocardioides exalbidus</name>
    <dbReference type="NCBI Taxonomy" id="402596"/>
    <lineage>
        <taxon>Bacteria</taxon>
        <taxon>Bacillati</taxon>
        <taxon>Actinomycetota</taxon>
        <taxon>Actinomycetes</taxon>
        <taxon>Propionibacteriales</taxon>
        <taxon>Nocardioidaceae</taxon>
        <taxon>Nocardioides</taxon>
    </lineage>
</organism>
<feature type="region of interest" description="Disordered" evidence="1">
    <location>
        <begin position="73"/>
        <end position="109"/>
    </location>
</feature>
<gene>
    <name evidence="2" type="ORF">SAMN04489844_3130</name>
</gene>
<proteinExistence type="predicted"/>
<accession>A0A1H4VXL0</accession>
<keyword evidence="3" id="KW-1185">Reference proteome</keyword>
<evidence type="ECO:0000313" key="3">
    <source>
        <dbReference type="Proteomes" id="UP000198742"/>
    </source>
</evidence>